<sequence length="296" mass="34030">MDSVPIAFVDTLCTTLQKKDLKELQKIENRWLRTVGTHCSRRRELAVRLNPNDDETEVGIRIYEGMDGKTPVPYTTLTKYDRIRLISIKRFHRQLLPDTISMERFRSKVLPVLSSLTDVVEVQAPVTSSKNLVESVWNVLCAPAAVIETGYTGQKCGEFIERQIRIGYLGKLKLHGDEWPESIKVTLKSFLKSSNYVYLDLFSTLTIDLDMFICIVESFLNGDLYRKIHLYGKPSDEMKELYEALLSGGTFTLLERLPEPSSITRGRSLCEIQWTRSHTYRLRALLSAKQLSVYRI</sequence>
<dbReference type="AlphaFoldDB" id="A0A1I7YT32"/>
<evidence type="ECO:0000313" key="1">
    <source>
        <dbReference type="Proteomes" id="UP000095287"/>
    </source>
</evidence>
<dbReference type="Proteomes" id="UP000095287">
    <property type="component" value="Unplaced"/>
</dbReference>
<protein>
    <submittedName>
        <fullName evidence="2">F-box domain-containing protein</fullName>
    </submittedName>
</protein>
<proteinExistence type="predicted"/>
<organism evidence="1 2">
    <name type="scientific">Steinernema glaseri</name>
    <dbReference type="NCBI Taxonomy" id="37863"/>
    <lineage>
        <taxon>Eukaryota</taxon>
        <taxon>Metazoa</taxon>
        <taxon>Ecdysozoa</taxon>
        <taxon>Nematoda</taxon>
        <taxon>Chromadorea</taxon>
        <taxon>Rhabditida</taxon>
        <taxon>Tylenchina</taxon>
        <taxon>Panagrolaimomorpha</taxon>
        <taxon>Strongyloidoidea</taxon>
        <taxon>Steinernematidae</taxon>
        <taxon>Steinernema</taxon>
    </lineage>
</organism>
<evidence type="ECO:0000313" key="2">
    <source>
        <dbReference type="WBParaSite" id="L893_g19440.t1"/>
    </source>
</evidence>
<accession>A0A1I7YT32</accession>
<dbReference type="WBParaSite" id="L893_g19440.t1">
    <property type="protein sequence ID" value="L893_g19440.t1"/>
    <property type="gene ID" value="L893_g19440"/>
</dbReference>
<name>A0A1I7YT32_9BILA</name>
<reference evidence="2" key="1">
    <citation type="submission" date="2016-11" db="UniProtKB">
        <authorList>
            <consortium name="WormBaseParasite"/>
        </authorList>
    </citation>
    <scope>IDENTIFICATION</scope>
</reference>
<keyword evidence="1" id="KW-1185">Reference proteome</keyword>